<feature type="transmembrane region" description="Helical" evidence="5">
    <location>
        <begin position="210"/>
        <end position="232"/>
    </location>
</feature>
<evidence type="ECO:0000256" key="6">
    <source>
        <dbReference type="SAM" id="MobiDB-lite"/>
    </source>
</evidence>
<organism evidence="7 8">
    <name type="scientific">Naumannella cuiyingiana</name>
    <dbReference type="NCBI Taxonomy" id="1347891"/>
    <lineage>
        <taxon>Bacteria</taxon>
        <taxon>Bacillati</taxon>
        <taxon>Actinomycetota</taxon>
        <taxon>Actinomycetes</taxon>
        <taxon>Propionibacteriales</taxon>
        <taxon>Propionibacteriaceae</taxon>
        <taxon>Naumannella</taxon>
    </lineage>
</organism>
<comment type="similarity">
    <text evidence="5">Belongs to the UPF0182 family.</text>
</comment>
<dbReference type="RefSeq" id="WP_179443792.1">
    <property type="nucleotide sequence ID" value="NZ_JACBZS010000001.1"/>
</dbReference>
<evidence type="ECO:0000256" key="2">
    <source>
        <dbReference type="ARBA" id="ARBA00022692"/>
    </source>
</evidence>
<dbReference type="GO" id="GO:0005576">
    <property type="term" value="C:extracellular region"/>
    <property type="evidence" value="ECO:0007669"/>
    <property type="project" value="TreeGrafter"/>
</dbReference>
<keyword evidence="8" id="KW-1185">Reference proteome</keyword>
<keyword evidence="1 5" id="KW-1003">Cell membrane</keyword>
<name>A0A7Z0D6D7_9ACTN</name>
<dbReference type="GO" id="GO:0005886">
    <property type="term" value="C:plasma membrane"/>
    <property type="evidence" value="ECO:0007669"/>
    <property type="project" value="UniProtKB-SubCell"/>
</dbReference>
<accession>A0A7Z0D6D7</accession>
<comment type="subcellular location">
    <subcellularLocation>
        <location evidence="5">Cell membrane</location>
        <topology evidence="5">Multi-pass membrane protein</topology>
    </subcellularLocation>
</comment>
<gene>
    <name evidence="7" type="ORF">GGQ54_000321</name>
</gene>
<comment type="caution">
    <text evidence="7">The sequence shown here is derived from an EMBL/GenBank/DDBJ whole genome shotgun (WGS) entry which is preliminary data.</text>
</comment>
<evidence type="ECO:0000256" key="4">
    <source>
        <dbReference type="ARBA" id="ARBA00023136"/>
    </source>
</evidence>
<keyword evidence="2 5" id="KW-0812">Transmembrane</keyword>
<dbReference type="Proteomes" id="UP000527616">
    <property type="component" value="Unassembled WGS sequence"/>
</dbReference>
<keyword evidence="4 5" id="KW-0472">Membrane</keyword>
<sequence length="952" mass="102476">MTSTAATAPRRRNALLPTLVALVGLVIVAMLGTGVWTDRLWYVNLGYGQVFSTQLWTRVALFAGFGLITAAVVVGNIVLAYRLRPATRQGPVASQLLERYREVLETRFSQAMIALGGVVALFAGASGAGQLTTYLAWVNKTEFGTPDPRFGLDISFFVFDLPWLSYLLGFAITTLLIAAAGAAVMHYVMGALRFGRGAARSGSRAAQIQLSVLIGLAVLGYGVARWLDRYVYELQSGPLLTGLTYTSDTARINASTILAAIAVICAVLFWSTIVLGRWLLPGAGMALMVVAAIVLGAIYPGAVQAITVVPDEPDKERPYIGQHIAATRDAYGVADVEVQDYSAETVAAAGQLRQDAATLPGIRLIDPAKVGPTFEQLQQVRAYYSFPSVLDVDRYLIDGQPTDTVVAVRELDPNGIENPSWNTRVTEYTHGFGMVAAYGNRRQENGTPEWISRDIPPVGELPETEPRVYFGELNRGFSIVGAPAGAAPIELDTPGGGEGSTPRLNTYQGAGGVPIGSMFNRILYAIRFGDPNILLSDRVNEASQIIYDRTPVERVQAAAPWLQVDSNAYPAVVDGRIKWIVDGYTTTDNYPNSQRVSLEEATADSQSGRPPGAAPTDTLNYIRNSVKAVVDAYDGTVDLYAWDETDPMLQTWRKAYPDTVQPRSAISPDLLAHLRYPEDLYKVQRQILGRYHAIDPAVWYRGSDLWQVPTDPVNGANTRKEPPYYLSIKWPGDDQAHFSLTSLYVPNGRANLAAYMAVNADAASPDYGQMRILRMSDSQQIDGPGQVLSAMNNDSAVAETLRRFQNEGTAQASYGNLLTLPVGGGLLYVMPVYVQRASGSGSYPVLQFVVTRFGSQVAIDPTLQGALDKLFAGDAGASTGEEDGTRPPDGGEPTEPSGPADNPAAIAALNQAITANEEAEKALRAGDLATYQQKQNEAAEATRRALDALGGG</sequence>
<dbReference type="Pfam" id="PF03699">
    <property type="entry name" value="UPF0182"/>
    <property type="match status" value="1"/>
</dbReference>
<dbReference type="PANTHER" id="PTHR39344:SF1">
    <property type="entry name" value="UPF0182 PROTEIN SLL1060"/>
    <property type="match status" value="1"/>
</dbReference>
<keyword evidence="3 5" id="KW-1133">Transmembrane helix</keyword>
<evidence type="ECO:0000256" key="5">
    <source>
        <dbReference type="HAMAP-Rule" id="MF_01600"/>
    </source>
</evidence>
<feature type="transmembrane region" description="Helical" evidence="5">
    <location>
        <begin position="278"/>
        <end position="299"/>
    </location>
</feature>
<feature type="transmembrane region" description="Helical" evidence="5">
    <location>
        <begin position="111"/>
        <end position="137"/>
    </location>
</feature>
<protein>
    <recommendedName>
        <fullName evidence="5">UPF0182 protein GGQ54_000321</fullName>
    </recommendedName>
</protein>
<dbReference type="EMBL" id="JACBZS010000001">
    <property type="protein sequence ID" value="NYI69761.1"/>
    <property type="molecule type" value="Genomic_DNA"/>
</dbReference>
<feature type="region of interest" description="Disordered" evidence="6">
    <location>
        <begin position="874"/>
        <end position="903"/>
    </location>
</feature>
<evidence type="ECO:0000256" key="1">
    <source>
        <dbReference type="ARBA" id="ARBA00022475"/>
    </source>
</evidence>
<reference evidence="7 8" key="1">
    <citation type="submission" date="2020-07" db="EMBL/GenBank/DDBJ databases">
        <title>Sequencing the genomes of 1000 actinobacteria strains.</title>
        <authorList>
            <person name="Klenk H.-P."/>
        </authorList>
    </citation>
    <scope>NUCLEOTIDE SEQUENCE [LARGE SCALE GENOMIC DNA]</scope>
    <source>
        <strain evidence="7 8">DSM 103164</strain>
    </source>
</reference>
<evidence type="ECO:0000313" key="8">
    <source>
        <dbReference type="Proteomes" id="UP000527616"/>
    </source>
</evidence>
<dbReference type="PANTHER" id="PTHR39344">
    <property type="entry name" value="UPF0182 PROTEIN SLL1060"/>
    <property type="match status" value="1"/>
</dbReference>
<evidence type="ECO:0000313" key="7">
    <source>
        <dbReference type="EMBL" id="NYI69761.1"/>
    </source>
</evidence>
<evidence type="ECO:0000256" key="3">
    <source>
        <dbReference type="ARBA" id="ARBA00022989"/>
    </source>
</evidence>
<feature type="transmembrane region" description="Helical" evidence="5">
    <location>
        <begin position="56"/>
        <end position="79"/>
    </location>
</feature>
<feature type="transmembrane region" description="Helical" evidence="5">
    <location>
        <begin position="163"/>
        <end position="189"/>
    </location>
</feature>
<dbReference type="HAMAP" id="MF_01600">
    <property type="entry name" value="UPF0182"/>
    <property type="match status" value="1"/>
</dbReference>
<feature type="transmembrane region" description="Helical" evidence="5">
    <location>
        <begin position="252"/>
        <end position="271"/>
    </location>
</feature>
<feature type="transmembrane region" description="Helical" evidence="5">
    <location>
        <begin position="14"/>
        <end position="36"/>
    </location>
</feature>
<dbReference type="AlphaFoldDB" id="A0A7Z0D6D7"/>
<dbReference type="InterPro" id="IPR005372">
    <property type="entry name" value="UPF0182"/>
</dbReference>
<proteinExistence type="inferred from homology"/>